<feature type="region of interest" description="Disordered" evidence="1">
    <location>
        <begin position="285"/>
        <end position="364"/>
    </location>
</feature>
<dbReference type="Pfam" id="PF00615">
    <property type="entry name" value="RGS"/>
    <property type="match status" value="1"/>
</dbReference>
<dbReference type="SMART" id="SM00315">
    <property type="entry name" value="RGS"/>
    <property type="match status" value="1"/>
</dbReference>
<dbReference type="InterPro" id="IPR044926">
    <property type="entry name" value="RGS_subdomain_2"/>
</dbReference>
<dbReference type="SUPFAM" id="SSF48097">
    <property type="entry name" value="Regulator of G-protein signaling, RGS"/>
    <property type="match status" value="1"/>
</dbReference>
<name>A0ABR4NV32_9SACH</name>
<sequence>MSIPTLYDILLQPGNNSTEESKVYNIETFHKFLLKAHCEENLEFFQYTNSYICSKNKENDEDRNSRSEADLADSSSRTSKLLKLWNNRIYLRYIALNSPRECNFPQEIREVFEKCYREGTLPSDENVLVAMQHILQLLMDAYRQFTKFVNDCDDPVEELVTEKHQAIITNFGENDSVSSIISKDESYENKKTEDFNWSNSKEAATTYWGMGNLTYPQANYLMTPKVNLSANDLIFNSTAGKLAPSVSPLINREISDLMNKNSFSPIKRKSGEYKDPIHVIPMSPKRRSVEVEKRKSGSPILVSPTSKLPSTKFSKSNGSNHVNRTIKSSTSPLSHRDNSRYNDSIKRPISPPINHLPHEHHSNTIVGKSKQLLTKLGMVGRKKNYASHEVVHHTSNSKLT</sequence>
<evidence type="ECO:0000313" key="3">
    <source>
        <dbReference type="EMBL" id="KAL3232586.1"/>
    </source>
</evidence>
<proteinExistence type="predicted"/>
<feature type="domain" description="RGS" evidence="2">
    <location>
        <begin position="29"/>
        <end position="138"/>
    </location>
</feature>
<feature type="compositionally biased region" description="Polar residues" evidence="1">
    <location>
        <begin position="303"/>
        <end position="333"/>
    </location>
</feature>
<evidence type="ECO:0000259" key="2">
    <source>
        <dbReference type="PROSITE" id="PS50132"/>
    </source>
</evidence>
<gene>
    <name evidence="3" type="ORF">RNJ44_04502</name>
</gene>
<organism evidence="3 4">
    <name type="scientific">Nakaseomyces bracarensis</name>
    <dbReference type="NCBI Taxonomy" id="273131"/>
    <lineage>
        <taxon>Eukaryota</taxon>
        <taxon>Fungi</taxon>
        <taxon>Dikarya</taxon>
        <taxon>Ascomycota</taxon>
        <taxon>Saccharomycotina</taxon>
        <taxon>Saccharomycetes</taxon>
        <taxon>Saccharomycetales</taxon>
        <taxon>Saccharomycetaceae</taxon>
        <taxon>Nakaseomyces</taxon>
    </lineage>
</organism>
<feature type="compositionally biased region" description="Basic and acidic residues" evidence="1">
    <location>
        <begin position="334"/>
        <end position="346"/>
    </location>
</feature>
<dbReference type="InterPro" id="IPR036305">
    <property type="entry name" value="RGS_sf"/>
</dbReference>
<dbReference type="Proteomes" id="UP001623330">
    <property type="component" value="Unassembled WGS sequence"/>
</dbReference>
<accession>A0ABR4NV32</accession>
<dbReference type="EMBL" id="JBEVYD010000005">
    <property type="protein sequence ID" value="KAL3232586.1"/>
    <property type="molecule type" value="Genomic_DNA"/>
</dbReference>
<dbReference type="Gene3D" id="1.10.167.10">
    <property type="entry name" value="Regulator of G-protein Signalling 4, domain 2"/>
    <property type="match status" value="1"/>
</dbReference>
<reference evidence="3 4" key="1">
    <citation type="submission" date="2024-05" db="EMBL/GenBank/DDBJ databases">
        <title>Long read based assembly of the Candida bracarensis genome reveals expanded adhesin content.</title>
        <authorList>
            <person name="Marcet-Houben M."/>
            <person name="Ksiezopolska E."/>
            <person name="Gabaldon T."/>
        </authorList>
    </citation>
    <scope>NUCLEOTIDE SEQUENCE [LARGE SCALE GENOMIC DNA]</scope>
    <source>
        <strain evidence="3 4">CBM6</strain>
    </source>
</reference>
<protein>
    <submittedName>
        <fullName evidence="3">Regulator of G-protein signaling 2</fullName>
    </submittedName>
</protein>
<dbReference type="InterPro" id="IPR016137">
    <property type="entry name" value="RGS"/>
</dbReference>
<dbReference type="PROSITE" id="PS50132">
    <property type="entry name" value="RGS"/>
    <property type="match status" value="1"/>
</dbReference>
<evidence type="ECO:0000313" key="4">
    <source>
        <dbReference type="Proteomes" id="UP001623330"/>
    </source>
</evidence>
<comment type="caution">
    <text evidence="3">The sequence shown here is derived from an EMBL/GenBank/DDBJ whole genome shotgun (WGS) entry which is preliminary data.</text>
</comment>
<dbReference type="CDD" id="cd07440">
    <property type="entry name" value="RGS"/>
    <property type="match status" value="1"/>
</dbReference>
<keyword evidence="4" id="KW-1185">Reference proteome</keyword>
<evidence type="ECO:0000256" key="1">
    <source>
        <dbReference type="SAM" id="MobiDB-lite"/>
    </source>
</evidence>